<evidence type="ECO:0000313" key="9">
    <source>
        <dbReference type="Proteomes" id="UP001163550"/>
    </source>
</evidence>
<keyword evidence="8" id="KW-0966">Cell projection</keyword>
<dbReference type="InterPro" id="IPR001444">
    <property type="entry name" value="Flag_bb_rod_N"/>
</dbReference>
<dbReference type="PROSITE" id="PS00588">
    <property type="entry name" value="FLAGELLA_BB_ROD"/>
    <property type="match status" value="1"/>
</dbReference>
<keyword evidence="9" id="KW-1185">Reference proteome</keyword>
<dbReference type="PIRSF" id="PIRSF002889">
    <property type="entry name" value="Rod_FlgB"/>
    <property type="match status" value="1"/>
</dbReference>
<evidence type="ECO:0000256" key="6">
    <source>
        <dbReference type="PIRNR" id="PIRNR002889"/>
    </source>
</evidence>
<evidence type="ECO:0000259" key="7">
    <source>
        <dbReference type="Pfam" id="PF00460"/>
    </source>
</evidence>
<keyword evidence="8" id="KW-0282">Flagellum</keyword>
<proteinExistence type="inferred from homology"/>
<name>A0ABY6HH42_9FIRM</name>
<accession>A0ABY6HH42</accession>
<organism evidence="8 9">
    <name type="scientific">Acetobacterium wieringae</name>
    <dbReference type="NCBI Taxonomy" id="52694"/>
    <lineage>
        <taxon>Bacteria</taxon>
        <taxon>Bacillati</taxon>
        <taxon>Bacillota</taxon>
        <taxon>Clostridia</taxon>
        <taxon>Eubacteriales</taxon>
        <taxon>Eubacteriaceae</taxon>
        <taxon>Acetobacterium</taxon>
    </lineage>
</organism>
<evidence type="ECO:0000256" key="4">
    <source>
        <dbReference type="ARBA" id="ARBA00023143"/>
    </source>
</evidence>
<evidence type="ECO:0000256" key="1">
    <source>
        <dbReference type="ARBA" id="ARBA00004117"/>
    </source>
</evidence>
<dbReference type="RefSeq" id="WP_263993021.1">
    <property type="nucleotide sequence ID" value="NZ_CP087994.1"/>
</dbReference>
<evidence type="ECO:0000256" key="5">
    <source>
        <dbReference type="ARBA" id="ARBA00024934"/>
    </source>
</evidence>
<keyword evidence="4 6" id="KW-0975">Bacterial flagellum</keyword>
<dbReference type="InterPro" id="IPR006300">
    <property type="entry name" value="FlgB"/>
</dbReference>
<keyword evidence="8" id="KW-0969">Cilium</keyword>
<reference evidence="8" key="1">
    <citation type="submission" date="2021-11" db="EMBL/GenBank/DDBJ databases">
        <title>Isoprene-degrading acetogen.</title>
        <authorList>
            <person name="Yang Y."/>
            <person name="Jin H."/>
            <person name="Yan J."/>
        </authorList>
    </citation>
    <scope>NUCLEOTIDE SEQUENCE</scope>
    <source>
        <strain evidence="8">Berkeley</strain>
    </source>
</reference>
<dbReference type="NCBIfam" id="TIGR01396">
    <property type="entry name" value="FlgB"/>
    <property type="match status" value="1"/>
</dbReference>
<dbReference type="Proteomes" id="UP001163550">
    <property type="component" value="Chromosome"/>
</dbReference>
<sequence length="136" mass="15063">MMIGDSITSALYQKALDGTWQRQKATSNNIANSETPGYKAVKVNFEDSLKAEINKLKTTSTGGSNAFLDKMESIESIENSKISVYEGATSSRLDENNVDLESENIDMSKSVLQYYYLVRGFSDSYSRLKYAVNGGK</sequence>
<dbReference type="EMBL" id="CP087994">
    <property type="protein sequence ID" value="UYO63846.1"/>
    <property type="molecule type" value="Genomic_DNA"/>
</dbReference>
<evidence type="ECO:0000313" key="8">
    <source>
        <dbReference type="EMBL" id="UYO63846.1"/>
    </source>
</evidence>
<protein>
    <recommendedName>
        <fullName evidence="3 6">Flagellar basal body rod protein FlgB</fullName>
    </recommendedName>
</protein>
<comment type="subcellular location">
    <subcellularLocation>
        <location evidence="1 6">Bacterial flagellum basal body</location>
    </subcellularLocation>
</comment>
<evidence type="ECO:0000256" key="3">
    <source>
        <dbReference type="ARBA" id="ARBA00014376"/>
    </source>
</evidence>
<dbReference type="InterPro" id="IPR019776">
    <property type="entry name" value="Flagellar_basal_body_rod_CS"/>
</dbReference>
<comment type="function">
    <text evidence="5 6">Structural component of flagellum, the bacterial motility apparatus. Part of the rod structure of flagellar basal body.</text>
</comment>
<dbReference type="Pfam" id="PF00460">
    <property type="entry name" value="Flg_bb_rod"/>
    <property type="match status" value="1"/>
</dbReference>
<feature type="domain" description="Flagellar basal body rod protein N-terminal" evidence="7">
    <location>
        <begin position="21"/>
        <end position="39"/>
    </location>
</feature>
<evidence type="ECO:0000256" key="2">
    <source>
        <dbReference type="ARBA" id="ARBA00009677"/>
    </source>
</evidence>
<gene>
    <name evidence="8" type="primary">flgB</name>
    <name evidence="8" type="ORF">LNN31_05290</name>
</gene>
<comment type="subunit">
    <text evidence="6">The basal body constitutes a major portion of the flagellar organelle and consists of a number of rings mounted on a central rod.</text>
</comment>
<comment type="similarity">
    <text evidence="2 6">Belongs to the flagella basal body rod proteins family.</text>
</comment>